<evidence type="ECO:0000313" key="3">
    <source>
        <dbReference type="Proteomes" id="UP001066276"/>
    </source>
</evidence>
<name>A0AAV7LM55_PLEWA</name>
<dbReference type="EMBL" id="JANPWB010000015">
    <property type="protein sequence ID" value="KAJ1092137.1"/>
    <property type="molecule type" value="Genomic_DNA"/>
</dbReference>
<evidence type="ECO:0000313" key="2">
    <source>
        <dbReference type="EMBL" id="KAJ1092137.1"/>
    </source>
</evidence>
<comment type="caution">
    <text evidence="2">The sequence shown here is derived from an EMBL/GenBank/DDBJ whole genome shotgun (WGS) entry which is preliminary data.</text>
</comment>
<accession>A0AAV7LM55</accession>
<keyword evidence="3" id="KW-1185">Reference proteome</keyword>
<reference evidence="2" key="1">
    <citation type="journal article" date="2022" name="bioRxiv">
        <title>Sequencing and chromosome-scale assembly of the giantPleurodeles waltlgenome.</title>
        <authorList>
            <person name="Brown T."/>
            <person name="Elewa A."/>
            <person name="Iarovenko S."/>
            <person name="Subramanian E."/>
            <person name="Araus A.J."/>
            <person name="Petzold A."/>
            <person name="Susuki M."/>
            <person name="Suzuki K.-i.T."/>
            <person name="Hayashi T."/>
            <person name="Toyoda A."/>
            <person name="Oliveira C."/>
            <person name="Osipova E."/>
            <person name="Leigh N.D."/>
            <person name="Simon A."/>
            <person name="Yun M.H."/>
        </authorList>
    </citation>
    <scope>NUCLEOTIDE SEQUENCE</scope>
    <source>
        <strain evidence="2">20211129_DDA</strain>
        <tissue evidence="2">Liver</tissue>
    </source>
</reference>
<dbReference type="Proteomes" id="UP001066276">
    <property type="component" value="Chromosome 11"/>
</dbReference>
<proteinExistence type="predicted"/>
<dbReference type="AlphaFoldDB" id="A0AAV7LM55"/>
<gene>
    <name evidence="2" type="ORF">NDU88_005249</name>
</gene>
<evidence type="ECO:0000256" key="1">
    <source>
        <dbReference type="SAM" id="MobiDB-lite"/>
    </source>
</evidence>
<protein>
    <submittedName>
        <fullName evidence="2">Uncharacterized protein</fullName>
    </submittedName>
</protein>
<sequence length="141" mass="15507">MMNKDVINCLNLSPAPKKNILPCAQLHRGSTDKPPHEKKPHRAGPHDKEERKNLPIRSCSAPRLFSRERAPAKSVPHISRSAAAEKQQQRQSGFRNVVLGVPTLQAQPDAALRFRRLPSDGELAAQSANWPPCSPVGVSKT</sequence>
<feature type="region of interest" description="Disordered" evidence="1">
    <location>
        <begin position="121"/>
        <end position="141"/>
    </location>
</feature>
<feature type="compositionally biased region" description="Basic and acidic residues" evidence="1">
    <location>
        <begin position="44"/>
        <end position="53"/>
    </location>
</feature>
<feature type="region of interest" description="Disordered" evidence="1">
    <location>
        <begin position="25"/>
        <end position="96"/>
    </location>
</feature>
<organism evidence="2 3">
    <name type="scientific">Pleurodeles waltl</name>
    <name type="common">Iberian ribbed newt</name>
    <dbReference type="NCBI Taxonomy" id="8319"/>
    <lineage>
        <taxon>Eukaryota</taxon>
        <taxon>Metazoa</taxon>
        <taxon>Chordata</taxon>
        <taxon>Craniata</taxon>
        <taxon>Vertebrata</taxon>
        <taxon>Euteleostomi</taxon>
        <taxon>Amphibia</taxon>
        <taxon>Batrachia</taxon>
        <taxon>Caudata</taxon>
        <taxon>Salamandroidea</taxon>
        <taxon>Salamandridae</taxon>
        <taxon>Pleurodelinae</taxon>
        <taxon>Pleurodeles</taxon>
    </lineage>
</organism>